<dbReference type="Proteomes" id="UP000442694">
    <property type="component" value="Unassembled WGS sequence"/>
</dbReference>
<keyword evidence="2" id="KW-0808">Transferase</keyword>
<protein>
    <submittedName>
        <fullName evidence="2">GNAT family N-acetyltransferase</fullName>
    </submittedName>
</protein>
<name>A0A833JB48_9BACT</name>
<dbReference type="EMBL" id="WFLN01000009">
    <property type="protein sequence ID" value="KAB8028620.1"/>
    <property type="molecule type" value="Genomic_DNA"/>
</dbReference>
<accession>A0A833JB48</accession>
<dbReference type="CDD" id="cd04301">
    <property type="entry name" value="NAT_SF"/>
    <property type="match status" value="1"/>
</dbReference>
<sequence>MTYLLGIDKDIEAFVNGWAKSRCVNHVHLNYQNGFISAEFDKPIGTIQRKYEFFVWSFSDFNSWDFNELSNNEFHIVSLFNPTEAICKDMEDKGYINIVNESFMSLKLKNIFDNFNDSTIELIQNQEQVNWYNKQRGNDIINWSKINDKSILFFCAKIDDKLASWARLIINNNYAVIDDVQTKDIYRRQGLAKKIMNKLIFYSFNHEVSNMVLSASNEGKYLYESYGFKMIFELKVFAKCNSLMYCKRNNQTI</sequence>
<keyword evidence="3" id="KW-1185">Reference proteome</keyword>
<organism evidence="2 3">
    <name type="scientific">Fluviispira multicolorata</name>
    <dbReference type="NCBI Taxonomy" id="2654512"/>
    <lineage>
        <taxon>Bacteria</taxon>
        <taxon>Pseudomonadati</taxon>
        <taxon>Bdellovibrionota</taxon>
        <taxon>Oligoflexia</taxon>
        <taxon>Silvanigrellales</taxon>
        <taxon>Silvanigrellaceae</taxon>
        <taxon>Fluviispira</taxon>
    </lineage>
</organism>
<evidence type="ECO:0000259" key="1">
    <source>
        <dbReference type="PROSITE" id="PS51186"/>
    </source>
</evidence>
<dbReference type="RefSeq" id="WP_152213770.1">
    <property type="nucleotide sequence ID" value="NZ_WFLN01000009.1"/>
</dbReference>
<dbReference type="Gene3D" id="3.40.630.30">
    <property type="match status" value="1"/>
</dbReference>
<dbReference type="PROSITE" id="PS51186">
    <property type="entry name" value="GNAT"/>
    <property type="match status" value="1"/>
</dbReference>
<evidence type="ECO:0000313" key="3">
    <source>
        <dbReference type="Proteomes" id="UP000442694"/>
    </source>
</evidence>
<dbReference type="InterPro" id="IPR016181">
    <property type="entry name" value="Acyl_CoA_acyltransferase"/>
</dbReference>
<dbReference type="SUPFAM" id="SSF55729">
    <property type="entry name" value="Acyl-CoA N-acyltransferases (Nat)"/>
    <property type="match status" value="1"/>
</dbReference>
<evidence type="ECO:0000313" key="2">
    <source>
        <dbReference type="EMBL" id="KAB8028620.1"/>
    </source>
</evidence>
<dbReference type="InterPro" id="IPR000182">
    <property type="entry name" value="GNAT_dom"/>
</dbReference>
<dbReference type="GO" id="GO:0016747">
    <property type="term" value="F:acyltransferase activity, transferring groups other than amino-acyl groups"/>
    <property type="evidence" value="ECO:0007669"/>
    <property type="project" value="InterPro"/>
</dbReference>
<gene>
    <name evidence="2" type="ORF">GCL57_12945</name>
</gene>
<dbReference type="AlphaFoldDB" id="A0A833JB48"/>
<dbReference type="Pfam" id="PF13673">
    <property type="entry name" value="Acetyltransf_10"/>
    <property type="match status" value="1"/>
</dbReference>
<reference evidence="2 3" key="1">
    <citation type="submission" date="2019-10" db="EMBL/GenBank/DDBJ databases">
        <title>New genus of Silvanigrellaceae.</title>
        <authorList>
            <person name="Pitt A."/>
            <person name="Hahn M.W."/>
        </authorList>
    </citation>
    <scope>NUCLEOTIDE SEQUENCE [LARGE SCALE GENOMIC DNA]</scope>
    <source>
        <strain evidence="2 3">33A1-SZDP</strain>
    </source>
</reference>
<feature type="domain" description="N-acetyltransferase" evidence="1">
    <location>
        <begin position="110"/>
        <end position="249"/>
    </location>
</feature>
<proteinExistence type="predicted"/>
<comment type="caution">
    <text evidence="2">The sequence shown here is derived from an EMBL/GenBank/DDBJ whole genome shotgun (WGS) entry which is preliminary data.</text>
</comment>